<dbReference type="InterPro" id="IPR002397">
    <property type="entry name" value="Cyt_P450_B"/>
</dbReference>
<comment type="similarity">
    <text evidence="1 7">Belongs to the cytochrome P450 family.</text>
</comment>
<name>A0A386ZH89_9NOCA</name>
<organism evidence="8 9">
    <name type="scientific">Nocardia yunnanensis</name>
    <dbReference type="NCBI Taxonomy" id="2382165"/>
    <lineage>
        <taxon>Bacteria</taxon>
        <taxon>Bacillati</taxon>
        <taxon>Actinomycetota</taxon>
        <taxon>Actinomycetes</taxon>
        <taxon>Mycobacteriales</taxon>
        <taxon>Nocardiaceae</taxon>
        <taxon>Nocardia</taxon>
    </lineage>
</organism>
<keyword evidence="4 7" id="KW-0560">Oxidoreductase</keyword>
<dbReference type="Pfam" id="PF00067">
    <property type="entry name" value="p450"/>
    <property type="match status" value="1"/>
</dbReference>
<dbReference type="GO" id="GO:0016705">
    <property type="term" value="F:oxidoreductase activity, acting on paired donors, with incorporation or reduction of molecular oxygen"/>
    <property type="evidence" value="ECO:0007669"/>
    <property type="project" value="InterPro"/>
</dbReference>
<dbReference type="GO" id="GO:0020037">
    <property type="term" value="F:heme binding"/>
    <property type="evidence" value="ECO:0007669"/>
    <property type="project" value="InterPro"/>
</dbReference>
<evidence type="ECO:0000256" key="7">
    <source>
        <dbReference type="RuleBase" id="RU000461"/>
    </source>
</evidence>
<reference evidence="8 9" key="1">
    <citation type="submission" date="2018-09" db="EMBL/GenBank/DDBJ databases">
        <title>Nocardia yunnanensis sp. nov., an actinomycete isolated from a soil sample.</title>
        <authorList>
            <person name="Zhang J."/>
        </authorList>
    </citation>
    <scope>NUCLEOTIDE SEQUENCE [LARGE SCALE GENOMIC DNA]</scope>
    <source>
        <strain evidence="8 9">CFHS0054</strain>
    </source>
</reference>
<evidence type="ECO:0000256" key="1">
    <source>
        <dbReference type="ARBA" id="ARBA00010617"/>
    </source>
</evidence>
<evidence type="ECO:0000256" key="5">
    <source>
        <dbReference type="ARBA" id="ARBA00023004"/>
    </source>
</evidence>
<protein>
    <submittedName>
        <fullName evidence="8">Cytochrome P450</fullName>
    </submittedName>
</protein>
<dbReference type="AlphaFoldDB" id="A0A386ZH89"/>
<dbReference type="InterPro" id="IPR001128">
    <property type="entry name" value="Cyt_P450"/>
</dbReference>
<keyword evidence="2 7" id="KW-0349">Heme</keyword>
<proteinExistence type="inferred from homology"/>
<evidence type="ECO:0000256" key="6">
    <source>
        <dbReference type="ARBA" id="ARBA00023033"/>
    </source>
</evidence>
<evidence type="ECO:0000256" key="2">
    <source>
        <dbReference type="ARBA" id="ARBA00022617"/>
    </source>
</evidence>
<keyword evidence="5 7" id="KW-0408">Iron</keyword>
<dbReference type="SUPFAM" id="SSF48264">
    <property type="entry name" value="Cytochrome P450"/>
    <property type="match status" value="1"/>
</dbReference>
<dbReference type="PANTHER" id="PTHR46696">
    <property type="entry name" value="P450, PUTATIVE (EUROFUNG)-RELATED"/>
    <property type="match status" value="1"/>
</dbReference>
<dbReference type="Gene3D" id="1.10.630.10">
    <property type="entry name" value="Cytochrome P450"/>
    <property type="match status" value="1"/>
</dbReference>
<dbReference type="OrthoDB" id="9801155at2"/>
<dbReference type="InterPro" id="IPR017972">
    <property type="entry name" value="Cyt_P450_CS"/>
</dbReference>
<evidence type="ECO:0000313" key="9">
    <source>
        <dbReference type="Proteomes" id="UP000267164"/>
    </source>
</evidence>
<evidence type="ECO:0000313" key="8">
    <source>
        <dbReference type="EMBL" id="AYF76760.1"/>
    </source>
</evidence>
<dbReference type="KEGG" id="nyu:D7D52_26415"/>
<dbReference type="PROSITE" id="PS00086">
    <property type="entry name" value="CYTOCHROME_P450"/>
    <property type="match status" value="1"/>
</dbReference>
<keyword evidence="3 7" id="KW-0479">Metal-binding</keyword>
<evidence type="ECO:0000256" key="3">
    <source>
        <dbReference type="ARBA" id="ARBA00022723"/>
    </source>
</evidence>
<gene>
    <name evidence="8" type="ORF">D7D52_26415</name>
</gene>
<dbReference type="GO" id="GO:0005506">
    <property type="term" value="F:iron ion binding"/>
    <property type="evidence" value="ECO:0007669"/>
    <property type="project" value="InterPro"/>
</dbReference>
<keyword evidence="9" id="KW-1185">Reference proteome</keyword>
<dbReference type="GO" id="GO:0004497">
    <property type="term" value="F:monooxygenase activity"/>
    <property type="evidence" value="ECO:0007669"/>
    <property type="project" value="UniProtKB-KW"/>
</dbReference>
<accession>A0A386ZH89</accession>
<dbReference type="InterPro" id="IPR036396">
    <property type="entry name" value="Cyt_P450_sf"/>
</dbReference>
<dbReference type="PANTHER" id="PTHR46696:SF1">
    <property type="entry name" value="CYTOCHROME P450 YJIB-RELATED"/>
    <property type="match status" value="1"/>
</dbReference>
<dbReference type="Proteomes" id="UP000267164">
    <property type="component" value="Chromosome"/>
</dbReference>
<evidence type="ECO:0000256" key="4">
    <source>
        <dbReference type="ARBA" id="ARBA00023002"/>
    </source>
</evidence>
<dbReference type="EMBL" id="CP032568">
    <property type="protein sequence ID" value="AYF76760.1"/>
    <property type="molecule type" value="Genomic_DNA"/>
</dbReference>
<keyword evidence="6 7" id="KW-0503">Monooxygenase</keyword>
<dbReference type="PRINTS" id="PR00359">
    <property type="entry name" value="BP450"/>
</dbReference>
<sequence>MKVAEITSLAAHPEQWRLLKSDPSLIPNTVNEVVRYESPVRAFSRKAVRAVEIAGTPIEKGARVVVIYGSANRDPLEWESPDIFDIRRDAARQLGFGHGTHGCAGQGLARLETQAILRALVERVDRIEVAGEPEWVLNNIIHRYARLPLQLFPA</sequence>